<dbReference type="AlphaFoldDB" id="A0AA52EJL1"/>
<dbReference type="Gene3D" id="2.40.350.10">
    <property type="entry name" value="SO1590-like"/>
    <property type="match status" value="1"/>
</dbReference>
<dbReference type="RefSeq" id="WP_310799570.1">
    <property type="nucleotide sequence ID" value="NZ_CP123872.1"/>
</dbReference>
<dbReference type="Pfam" id="PF11528">
    <property type="entry name" value="DUF3224"/>
    <property type="match status" value="1"/>
</dbReference>
<gene>
    <name evidence="1" type="ORF">QGN29_04920</name>
</gene>
<dbReference type="InterPro" id="IPR023159">
    <property type="entry name" value="SO1590-like_sf"/>
</dbReference>
<dbReference type="InterPro" id="IPR021607">
    <property type="entry name" value="DUF3224"/>
</dbReference>
<sequence>MIRSCGTFTISMTPQDDETHSMGRLTFDKIFSGDFTGISVGQMLSHRSSVEGSAGYVALERLEGSLDGKRGGFHLMHLGTMQAGDQQLSVSIVPNSGTDDLTGITGTLEIDIKEGVHHYTLSYEFMP</sequence>
<reference evidence="1" key="1">
    <citation type="submission" date="2023-04" db="EMBL/GenBank/DDBJ databases">
        <title>Complete genome sequence of Temperatibacter marinus.</title>
        <authorList>
            <person name="Rong J.-C."/>
            <person name="Yi M.-L."/>
            <person name="Zhao Q."/>
        </authorList>
    </citation>
    <scope>NUCLEOTIDE SEQUENCE</scope>
    <source>
        <strain evidence="1">NBRC 110045</strain>
    </source>
</reference>
<proteinExistence type="predicted"/>
<name>A0AA52EJL1_9PROT</name>
<evidence type="ECO:0000313" key="1">
    <source>
        <dbReference type="EMBL" id="WND03717.1"/>
    </source>
</evidence>
<evidence type="ECO:0000313" key="2">
    <source>
        <dbReference type="Proteomes" id="UP001268683"/>
    </source>
</evidence>
<keyword evidence="2" id="KW-1185">Reference proteome</keyword>
<dbReference type="KEGG" id="tmk:QGN29_04920"/>
<dbReference type="Proteomes" id="UP001268683">
    <property type="component" value="Chromosome"/>
</dbReference>
<protein>
    <submittedName>
        <fullName evidence="1">DUF3224 domain-containing protein</fullName>
    </submittedName>
</protein>
<dbReference type="EMBL" id="CP123872">
    <property type="protein sequence ID" value="WND03717.1"/>
    <property type="molecule type" value="Genomic_DNA"/>
</dbReference>
<accession>A0AA52EJL1</accession>
<organism evidence="1 2">
    <name type="scientific">Temperatibacter marinus</name>
    <dbReference type="NCBI Taxonomy" id="1456591"/>
    <lineage>
        <taxon>Bacteria</taxon>
        <taxon>Pseudomonadati</taxon>
        <taxon>Pseudomonadota</taxon>
        <taxon>Alphaproteobacteria</taxon>
        <taxon>Kordiimonadales</taxon>
        <taxon>Temperatibacteraceae</taxon>
        <taxon>Temperatibacter</taxon>
    </lineage>
</organism>
<dbReference type="SUPFAM" id="SSF159238">
    <property type="entry name" value="SO1590-like"/>
    <property type="match status" value="1"/>
</dbReference>